<dbReference type="AlphaFoldDB" id="A0A4U8Z0V6"/>
<feature type="signal peptide" evidence="11">
    <location>
        <begin position="1"/>
        <end position="23"/>
    </location>
</feature>
<evidence type="ECO:0000256" key="2">
    <source>
        <dbReference type="ARBA" id="ARBA00022448"/>
    </source>
</evidence>
<dbReference type="InterPro" id="IPR000531">
    <property type="entry name" value="Beta-barrel_TonB"/>
</dbReference>
<accession>A0A4U8Z0V6</accession>
<dbReference type="PANTHER" id="PTHR30069">
    <property type="entry name" value="TONB-DEPENDENT OUTER MEMBRANE RECEPTOR"/>
    <property type="match status" value="1"/>
</dbReference>
<keyword evidence="4 10" id="KW-0812">Transmembrane</keyword>
<comment type="similarity">
    <text evidence="10">Belongs to the TonB-dependent receptor family.</text>
</comment>
<evidence type="ECO:0000256" key="4">
    <source>
        <dbReference type="ARBA" id="ARBA00022692"/>
    </source>
</evidence>
<evidence type="ECO:0000256" key="7">
    <source>
        <dbReference type="ARBA" id="ARBA00023136"/>
    </source>
</evidence>
<keyword evidence="2 10" id="KW-0813">Transport</keyword>
<keyword evidence="7 10" id="KW-0472">Membrane</keyword>
<evidence type="ECO:0000256" key="9">
    <source>
        <dbReference type="ARBA" id="ARBA00023237"/>
    </source>
</evidence>
<feature type="domain" description="TonB-dependent receptor-like beta-barrel" evidence="12">
    <location>
        <begin position="273"/>
        <end position="686"/>
    </location>
</feature>
<dbReference type="Pfam" id="PF00593">
    <property type="entry name" value="TonB_dep_Rec_b-barrel"/>
    <property type="match status" value="1"/>
</dbReference>
<dbReference type="SUPFAM" id="SSF56935">
    <property type="entry name" value="Porins"/>
    <property type="match status" value="1"/>
</dbReference>
<evidence type="ECO:0000256" key="6">
    <source>
        <dbReference type="ARBA" id="ARBA00023077"/>
    </source>
</evidence>
<dbReference type="PANTHER" id="PTHR30069:SF29">
    <property type="entry name" value="HEMOGLOBIN AND HEMOGLOBIN-HAPTOGLOBIN-BINDING PROTEIN 1-RELATED"/>
    <property type="match status" value="1"/>
</dbReference>
<evidence type="ECO:0000256" key="8">
    <source>
        <dbReference type="ARBA" id="ARBA00023170"/>
    </source>
</evidence>
<comment type="subcellular location">
    <subcellularLocation>
        <location evidence="1 10">Cell outer membrane</location>
        <topology evidence="1 10">Multi-pass membrane protein</topology>
    </subcellularLocation>
</comment>
<gene>
    <name evidence="13" type="ORF">MTUNDRAET4_2017</name>
</gene>
<evidence type="ECO:0000256" key="5">
    <source>
        <dbReference type="ARBA" id="ARBA00022729"/>
    </source>
</evidence>
<reference evidence="13 14" key="1">
    <citation type="submission" date="2019-03" db="EMBL/GenBank/DDBJ databases">
        <authorList>
            <person name="Kox A.R. M."/>
        </authorList>
    </citation>
    <scope>NUCLEOTIDE SEQUENCE [LARGE SCALE GENOMIC DNA]</scope>
    <source>
        <strain evidence="13">MTUNDRAET4 annotated genome</strain>
    </source>
</reference>
<keyword evidence="3 10" id="KW-1134">Transmembrane beta strand</keyword>
<dbReference type="PROSITE" id="PS52016">
    <property type="entry name" value="TONB_DEPENDENT_REC_3"/>
    <property type="match status" value="1"/>
</dbReference>
<evidence type="ECO:0000313" key="13">
    <source>
        <dbReference type="EMBL" id="VFU08910.1"/>
    </source>
</evidence>
<dbReference type="GO" id="GO:0015344">
    <property type="term" value="F:siderophore uptake transmembrane transporter activity"/>
    <property type="evidence" value="ECO:0007669"/>
    <property type="project" value="TreeGrafter"/>
</dbReference>
<evidence type="ECO:0000256" key="3">
    <source>
        <dbReference type="ARBA" id="ARBA00022452"/>
    </source>
</evidence>
<keyword evidence="8 13" id="KW-0675">Receptor</keyword>
<keyword evidence="6" id="KW-0798">TonB box</keyword>
<dbReference type="EMBL" id="LR536450">
    <property type="protein sequence ID" value="VFU08910.1"/>
    <property type="molecule type" value="Genomic_DNA"/>
</dbReference>
<keyword evidence="9 10" id="KW-0998">Cell outer membrane</keyword>
<dbReference type="GO" id="GO:0044718">
    <property type="term" value="P:siderophore transmembrane transport"/>
    <property type="evidence" value="ECO:0007669"/>
    <property type="project" value="TreeGrafter"/>
</dbReference>
<evidence type="ECO:0000256" key="1">
    <source>
        <dbReference type="ARBA" id="ARBA00004571"/>
    </source>
</evidence>
<evidence type="ECO:0000259" key="12">
    <source>
        <dbReference type="Pfam" id="PF00593"/>
    </source>
</evidence>
<keyword evidence="5 11" id="KW-0732">Signal</keyword>
<dbReference type="OrthoDB" id="9764669at2"/>
<dbReference type="Proteomes" id="UP000294360">
    <property type="component" value="Chromosome"/>
</dbReference>
<evidence type="ECO:0000256" key="11">
    <source>
        <dbReference type="SAM" id="SignalP"/>
    </source>
</evidence>
<dbReference type="InterPro" id="IPR036942">
    <property type="entry name" value="Beta-barrel_TonB_sf"/>
</dbReference>
<dbReference type="KEGG" id="mtun:MTUNDRAET4_2017"/>
<name>A0A4U8Z0V6_METTU</name>
<feature type="chain" id="PRO_5020264974" evidence="11">
    <location>
        <begin position="24"/>
        <end position="720"/>
    </location>
</feature>
<evidence type="ECO:0000256" key="10">
    <source>
        <dbReference type="PROSITE-ProRule" id="PRU01360"/>
    </source>
</evidence>
<evidence type="ECO:0000313" key="14">
    <source>
        <dbReference type="Proteomes" id="UP000294360"/>
    </source>
</evidence>
<protein>
    <submittedName>
        <fullName evidence="13">Outer membrane receptor proteins, mostly Fe transport</fullName>
    </submittedName>
</protein>
<dbReference type="Gene3D" id="2.40.170.20">
    <property type="entry name" value="TonB-dependent receptor, beta-barrel domain"/>
    <property type="match status" value="1"/>
</dbReference>
<proteinExistence type="inferred from homology"/>
<organism evidence="13 14">
    <name type="scientific">Methylocella tundrae</name>
    <dbReference type="NCBI Taxonomy" id="227605"/>
    <lineage>
        <taxon>Bacteria</taxon>
        <taxon>Pseudomonadati</taxon>
        <taxon>Pseudomonadota</taxon>
        <taxon>Alphaproteobacteria</taxon>
        <taxon>Hyphomicrobiales</taxon>
        <taxon>Beijerinckiaceae</taxon>
        <taxon>Methylocella</taxon>
    </lineage>
</organism>
<dbReference type="GO" id="GO:0009279">
    <property type="term" value="C:cell outer membrane"/>
    <property type="evidence" value="ECO:0007669"/>
    <property type="project" value="UniProtKB-SubCell"/>
</dbReference>
<sequence>MSIRQTMLLVALVIAARPAVAGALPPGADASPVAAPGGGQITLDSIEVISQQLDEARLQIQPSLGASTYSFNQQALQAIPQAENAPLNQVLLQAPGVAQDSFGQVHVRGDHANVQYRINGVQLPEGLSVFGQALETRFARSISLITGALPAQYGFQTAGVLDIQTKTGLTNPGLGLTAYGGTFAWAQPSFEYGGRYDKVDWFITGDYLQNARGIENPAPSFNALHDNTEQWHGFSIMNAIIDPDTRVSVFGGAFNGQFQIPNNPGQTPQLGLTVKGASTFNSGALNENQSENTQFGVISLQKHLGPADVQISAFVRNSNLSYAPDPSGDLLFNGIAQSAQRSNLAGGMQADGSWRLNDSHTLRAGFLAQLEHTSYNTFSNVLPVDGAGVPTSDQPIGVVDNGGKTGGLYGVYLQDEWRILPVLTLNYGLRFDGVDEYTNETQVSPRINAVWRATETTTIHAGYSRYFVPPPFELVSPTSIGLFANTSAAPSVTRDDAVKAERSHYFDLGVTQLVVPGFTVGVDGYYKLATNLIDEGQFGAPIILSAFNYARARVGGVEFTASYDVGPWSIYGNAAYSRAMGINIISSQFNFAPDELAYIQQNYIHLDHDQTWTASAGAAYTFNQGTKFATRVSVDLVAQSGLRASTATVPNGASLPEYAAVNASIVQKLDLGFGAGTELRLDVLNLNDAQYQIRDGSGVGVGAPQFGLRRTILAGVTQRF</sequence>
<dbReference type="InterPro" id="IPR039426">
    <property type="entry name" value="TonB-dep_rcpt-like"/>
</dbReference>